<comment type="caution">
    <text evidence="3">The sequence shown here is derived from an EMBL/GenBank/DDBJ whole genome shotgun (WGS) entry which is preliminary data.</text>
</comment>
<protein>
    <recommendedName>
        <fullName evidence="5">LGFP repeat-containing protein</fullName>
    </recommendedName>
</protein>
<dbReference type="EMBL" id="BANX01000043">
    <property type="protein sequence ID" value="GAC70912.1"/>
    <property type="molecule type" value="Genomic_DNA"/>
</dbReference>
<dbReference type="Pfam" id="PF08310">
    <property type="entry name" value="LGFP"/>
    <property type="match status" value="1"/>
</dbReference>
<evidence type="ECO:0000256" key="2">
    <source>
        <dbReference type="SAM" id="SignalP"/>
    </source>
</evidence>
<dbReference type="AlphaFoldDB" id="M0QS66"/>
<feature type="chain" id="PRO_5039483529" description="LGFP repeat-containing protein" evidence="2">
    <location>
        <begin position="25"/>
        <end position="204"/>
    </location>
</feature>
<feature type="region of interest" description="Disordered" evidence="1">
    <location>
        <begin position="139"/>
        <end position="180"/>
    </location>
</feature>
<dbReference type="PROSITE" id="PS51257">
    <property type="entry name" value="PROKAR_LIPOPROTEIN"/>
    <property type="match status" value="1"/>
</dbReference>
<reference evidence="3 4" key="1">
    <citation type="submission" date="2013-01" db="EMBL/GenBank/DDBJ databases">
        <title>Whole genome shotgun sequence of Gordonia soli NBRC 108243.</title>
        <authorList>
            <person name="Isaki-Nakamura S."/>
            <person name="Hosoyama A."/>
            <person name="Tsuchikane K."/>
            <person name="Ando Y."/>
            <person name="Baba S."/>
            <person name="Ohji S."/>
            <person name="Hamada M."/>
            <person name="Tamura T."/>
            <person name="Yamazoe A."/>
            <person name="Yamazaki S."/>
            <person name="Fujita N."/>
        </authorList>
    </citation>
    <scope>NUCLEOTIDE SEQUENCE [LARGE SCALE GENOMIC DNA]</scope>
    <source>
        <strain evidence="3 4">NBRC 108243</strain>
    </source>
</reference>
<evidence type="ECO:0000313" key="4">
    <source>
        <dbReference type="Proteomes" id="UP000011666"/>
    </source>
</evidence>
<evidence type="ECO:0008006" key="5">
    <source>
        <dbReference type="Google" id="ProtNLM"/>
    </source>
</evidence>
<feature type="compositionally biased region" description="Low complexity" evidence="1">
    <location>
        <begin position="25"/>
        <end position="58"/>
    </location>
</feature>
<evidence type="ECO:0000256" key="1">
    <source>
        <dbReference type="SAM" id="MobiDB-lite"/>
    </source>
</evidence>
<feature type="signal peptide" evidence="2">
    <location>
        <begin position="1"/>
        <end position="24"/>
    </location>
</feature>
<keyword evidence="2" id="KW-0732">Signal</keyword>
<gene>
    <name evidence="3" type="ORF">GS4_43_00390</name>
</gene>
<keyword evidence="4" id="KW-1185">Reference proteome</keyword>
<sequence length="204" mass="20258">MNQKTIARAAGIAAAASIALLGVAGCSSDDSDSASASSSAAASTEAGASASSGAADSGQTVELTAADGTKVTLTGAIAQKFESATDKQKTDLGVPKTGADASGTGENGVSFQQFDGGVITYKEGSPAYITWGKIRDAWNVPRDESGKPAADGKGGSQGPLGTATSDETDEGNLKVSTFENGKITWDSATDKVEVTVKGEVVPTS</sequence>
<feature type="region of interest" description="Disordered" evidence="1">
    <location>
        <begin position="80"/>
        <end position="109"/>
    </location>
</feature>
<dbReference type="Proteomes" id="UP000011666">
    <property type="component" value="Unassembled WGS sequence"/>
</dbReference>
<dbReference type="RefSeq" id="WP_007625371.1">
    <property type="nucleotide sequence ID" value="NZ_BANX01000043.1"/>
</dbReference>
<feature type="region of interest" description="Disordered" evidence="1">
    <location>
        <begin position="25"/>
        <end position="59"/>
    </location>
</feature>
<accession>M0QS66</accession>
<evidence type="ECO:0000313" key="3">
    <source>
        <dbReference type="EMBL" id="GAC70912.1"/>
    </source>
</evidence>
<organism evidence="3 4">
    <name type="scientific">Gordonia soli NBRC 108243</name>
    <dbReference type="NCBI Taxonomy" id="1223545"/>
    <lineage>
        <taxon>Bacteria</taxon>
        <taxon>Bacillati</taxon>
        <taxon>Actinomycetota</taxon>
        <taxon>Actinomycetes</taxon>
        <taxon>Mycobacteriales</taxon>
        <taxon>Gordoniaceae</taxon>
        <taxon>Gordonia</taxon>
    </lineage>
</organism>
<dbReference type="InterPro" id="IPR013207">
    <property type="entry name" value="LGFP"/>
</dbReference>
<name>M0QS66_9ACTN</name>
<dbReference type="OrthoDB" id="4374516at2"/>
<dbReference type="eggNOG" id="COG5479">
    <property type="taxonomic scope" value="Bacteria"/>
</dbReference>
<proteinExistence type="predicted"/>